<evidence type="ECO:0000313" key="1">
    <source>
        <dbReference type="EMBL" id="MSR92100.1"/>
    </source>
</evidence>
<accession>A0A7X2T2C8</accession>
<dbReference type="Proteomes" id="UP000460287">
    <property type="component" value="Unassembled WGS sequence"/>
</dbReference>
<comment type="caution">
    <text evidence="1">The sequence shown here is derived from an EMBL/GenBank/DDBJ whole genome shotgun (WGS) entry which is preliminary data.</text>
</comment>
<keyword evidence="2" id="KW-1185">Reference proteome</keyword>
<sequence>MEEFLIDKYGENKGKELWRLTSDKVTKLMNKTKLATSKDRKDTLKNVIFSKPALYLVLHEKGLSKEESYDVVYEFLHTVVCVKSKKQYQTMEKIPCFFTIFKKIFIKKTTTSDLWTSSLKCSGKDSFEVDITRCLWHDACSEAGCPEICKLFCGNDDENFGELRKIKFIRKGTLGRGDKMCDFMFEKRK</sequence>
<dbReference type="EMBL" id="VULX01000022">
    <property type="protein sequence ID" value="MSR92100.1"/>
    <property type="molecule type" value="Genomic_DNA"/>
</dbReference>
<dbReference type="InterPro" id="IPR026002">
    <property type="entry name" value="ATC_hydrolase-like"/>
</dbReference>
<organism evidence="1 2">
    <name type="scientific">Inconstantimicrobium porci</name>
    <dbReference type="NCBI Taxonomy" id="2652291"/>
    <lineage>
        <taxon>Bacteria</taxon>
        <taxon>Bacillati</taxon>
        <taxon>Bacillota</taxon>
        <taxon>Clostridia</taxon>
        <taxon>Eubacteriales</taxon>
        <taxon>Clostridiaceae</taxon>
        <taxon>Inconstantimicrobium</taxon>
    </lineage>
</organism>
<gene>
    <name evidence="1" type="ORF">FYJ33_12035</name>
</gene>
<dbReference type="RefSeq" id="WP_154532000.1">
    <property type="nucleotide sequence ID" value="NZ_VULX01000022.1"/>
</dbReference>
<dbReference type="Pfam" id="PF14196">
    <property type="entry name" value="ATC_hydrolase"/>
    <property type="match status" value="1"/>
</dbReference>
<evidence type="ECO:0008006" key="3">
    <source>
        <dbReference type="Google" id="ProtNLM"/>
    </source>
</evidence>
<dbReference type="AlphaFoldDB" id="A0A7X2T2C8"/>
<protein>
    <recommendedName>
        <fullName evidence="3">L-2-amino-thiazoline-4-carboxylic acid hydrolase</fullName>
    </recommendedName>
</protein>
<reference evidence="1 2" key="1">
    <citation type="submission" date="2019-08" db="EMBL/GenBank/DDBJ databases">
        <title>In-depth cultivation of the pig gut microbiome towards novel bacterial diversity and tailored functional studies.</title>
        <authorList>
            <person name="Wylensek D."/>
            <person name="Hitch T.C.A."/>
            <person name="Clavel T."/>
        </authorList>
    </citation>
    <scope>NUCLEOTIDE SEQUENCE [LARGE SCALE GENOMIC DNA]</scope>
    <source>
        <strain evidence="1 2">WCA-383-APC-5B</strain>
    </source>
</reference>
<proteinExistence type="predicted"/>
<evidence type="ECO:0000313" key="2">
    <source>
        <dbReference type="Proteomes" id="UP000460287"/>
    </source>
</evidence>
<name>A0A7X2T2C8_9CLOT</name>